<evidence type="ECO:0000313" key="1">
    <source>
        <dbReference type="EMBL" id="KAF2494830.1"/>
    </source>
</evidence>
<keyword evidence="2" id="KW-1185">Reference proteome</keyword>
<gene>
    <name evidence="1" type="ORF">BU16DRAFT_49124</name>
</gene>
<protein>
    <submittedName>
        <fullName evidence="1">Uncharacterized protein</fullName>
    </submittedName>
</protein>
<accession>A0A6A6QS49</accession>
<evidence type="ECO:0000313" key="2">
    <source>
        <dbReference type="Proteomes" id="UP000799750"/>
    </source>
</evidence>
<organism evidence="1 2">
    <name type="scientific">Lophium mytilinum</name>
    <dbReference type="NCBI Taxonomy" id="390894"/>
    <lineage>
        <taxon>Eukaryota</taxon>
        <taxon>Fungi</taxon>
        <taxon>Dikarya</taxon>
        <taxon>Ascomycota</taxon>
        <taxon>Pezizomycotina</taxon>
        <taxon>Dothideomycetes</taxon>
        <taxon>Pleosporomycetidae</taxon>
        <taxon>Mytilinidiales</taxon>
        <taxon>Mytilinidiaceae</taxon>
        <taxon>Lophium</taxon>
    </lineage>
</organism>
<dbReference type="Proteomes" id="UP000799750">
    <property type="component" value="Unassembled WGS sequence"/>
</dbReference>
<dbReference type="EMBL" id="MU004190">
    <property type="protein sequence ID" value="KAF2494830.1"/>
    <property type="molecule type" value="Genomic_DNA"/>
</dbReference>
<sequence length="151" mass="17096">MDDLQMTASTTSSAPTRWSIFATISIFNEAAVNKNDPNRKAVTCPANIDSGKRRCKKAIKRNIVRRDIKPILLRLQELDPDHENFEQLLRDLAEVMVCRLHEKQSENIVRGWLATYAELEMRSSPNKMCLEGHSSTSPSCDGTVDDLDFSE</sequence>
<reference evidence="1" key="1">
    <citation type="journal article" date="2020" name="Stud. Mycol.">
        <title>101 Dothideomycetes genomes: a test case for predicting lifestyles and emergence of pathogens.</title>
        <authorList>
            <person name="Haridas S."/>
            <person name="Albert R."/>
            <person name="Binder M."/>
            <person name="Bloem J."/>
            <person name="Labutti K."/>
            <person name="Salamov A."/>
            <person name="Andreopoulos B."/>
            <person name="Baker S."/>
            <person name="Barry K."/>
            <person name="Bills G."/>
            <person name="Bluhm B."/>
            <person name="Cannon C."/>
            <person name="Castanera R."/>
            <person name="Culley D."/>
            <person name="Daum C."/>
            <person name="Ezra D."/>
            <person name="Gonzalez J."/>
            <person name="Henrissat B."/>
            <person name="Kuo A."/>
            <person name="Liang C."/>
            <person name="Lipzen A."/>
            <person name="Lutzoni F."/>
            <person name="Magnuson J."/>
            <person name="Mondo S."/>
            <person name="Nolan M."/>
            <person name="Ohm R."/>
            <person name="Pangilinan J."/>
            <person name="Park H.-J."/>
            <person name="Ramirez L."/>
            <person name="Alfaro M."/>
            <person name="Sun H."/>
            <person name="Tritt A."/>
            <person name="Yoshinaga Y."/>
            <person name="Zwiers L.-H."/>
            <person name="Turgeon B."/>
            <person name="Goodwin S."/>
            <person name="Spatafora J."/>
            <person name="Crous P."/>
            <person name="Grigoriev I."/>
        </authorList>
    </citation>
    <scope>NUCLEOTIDE SEQUENCE</scope>
    <source>
        <strain evidence="1">CBS 269.34</strain>
    </source>
</reference>
<dbReference type="AlphaFoldDB" id="A0A6A6QS49"/>
<name>A0A6A6QS49_9PEZI</name>
<proteinExistence type="predicted"/>